<organism evidence="4 5">
    <name type="scientific">Carex littledalei</name>
    <dbReference type="NCBI Taxonomy" id="544730"/>
    <lineage>
        <taxon>Eukaryota</taxon>
        <taxon>Viridiplantae</taxon>
        <taxon>Streptophyta</taxon>
        <taxon>Embryophyta</taxon>
        <taxon>Tracheophyta</taxon>
        <taxon>Spermatophyta</taxon>
        <taxon>Magnoliopsida</taxon>
        <taxon>Liliopsida</taxon>
        <taxon>Poales</taxon>
        <taxon>Cyperaceae</taxon>
        <taxon>Cyperoideae</taxon>
        <taxon>Cariceae</taxon>
        <taxon>Carex</taxon>
        <taxon>Carex subgen. Euthyceras</taxon>
    </lineage>
</organism>
<dbReference type="Pfam" id="PF03478">
    <property type="entry name" value="Beta-prop_KIB1-4"/>
    <property type="match status" value="1"/>
</dbReference>
<feature type="domain" description="F-box" evidence="2">
    <location>
        <begin position="4"/>
        <end position="39"/>
    </location>
</feature>
<evidence type="ECO:0000259" key="3">
    <source>
        <dbReference type="Pfam" id="PF03478"/>
    </source>
</evidence>
<feature type="domain" description="KIB1-4 beta-propeller" evidence="3">
    <location>
        <begin position="90"/>
        <end position="352"/>
    </location>
</feature>
<evidence type="ECO:0000256" key="1">
    <source>
        <dbReference type="SAM" id="Phobius"/>
    </source>
</evidence>
<keyword evidence="1" id="KW-0472">Membrane</keyword>
<evidence type="ECO:0000259" key="2">
    <source>
        <dbReference type="Pfam" id="PF00646"/>
    </source>
</evidence>
<dbReference type="InterPro" id="IPR005174">
    <property type="entry name" value="KIB1-4_b-propeller"/>
</dbReference>
<dbReference type="OrthoDB" id="642536at2759"/>
<name>A0A833VLY4_9POAL</name>
<dbReference type="Proteomes" id="UP000623129">
    <property type="component" value="Unassembled WGS sequence"/>
</dbReference>
<dbReference type="PANTHER" id="PTHR44259">
    <property type="entry name" value="OS07G0183000 PROTEIN-RELATED"/>
    <property type="match status" value="1"/>
</dbReference>
<dbReference type="InterPro" id="IPR001810">
    <property type="entry name" value="F-box_dom"/>
</dbReference>
<keyword evidence="1" id="KW-1133">Transmembrane helix</keyword>
<dbReference type="EMBL" id="SWLB01000012">
    <property type="protein sequence ID" value="KAF3331995.1"/>
    <property type="molecule type" value="Genomic_DNA"/>
</dbReference>
<feature type="transmembrane region" description="Helical" evidence="1">
    <location>
        <begin position="386"/>
        <end position="406"/>
    </location>
</feature>
<dbReference type="InterPro" id="IPR050942">
    <property type="entry name" value="F-box_BR-signaling"/>
</dbReference>
<dbReference type="Pfam" id="PF00646">
    <property type="entry name" value="F-box"/>
    <property type="match status" value="1"/>
</dbReference>
<dbReference type="CDD" id="cd09917">
    <property type="entry name" value="F-box_SF"/>
    <property type="match status" value="1"/>
</dbReference>
<protein>
    <submittedName>
        <fullName evidence="4">F-box protein SKIP23-like protein</fullName>
    </submittedName>
</protein>
<proteinExistence type="predicted"/>
<keyword evidence="1" id="KW-0812">Transmembrane</keyword>
<dbReference type="Gene3D" id="1.20.1280.50">
    <property type="match status" value="1"/>
</dbReference>
<evidence type="ECO:0000313" key="4">
    <source>
        <dbReference type="EMBL" id="KAF3331995.1"/>
    </source>
</evidence>
<evidence type="ECO:0000313" key="5">
    <source>
        <dbReference type="Proteomes" id="UP000623129"/>
    </source>
</evidence>
<dbReference type="InterPro" id="IPR036047">
    <property type="entry name" value="F-box-like_dom_sf"/>
</dbReference>
<comment type="caution">
    <text evidence="4">The sequence shown here is derived from an EMBL/GenBank/DDBJ whole genome shotgun (WGS) entry which is preliminary data.</text>
</comment>
<accession>A0A833VLY4</accession>
<gene>
    <name evidence="4" type="ORF">FCM35_KLT03401</name>
</gene>
<sequence>MASWTDLPSDLLISISDRLDILSCLRCSAVCTTWASTIRPRLPTLPLFCLEQPIPWLLLYAGASKYDPDHTDFIFYNLTTATSYCIPSLIPFSSIERARFLGSNSGWLVCTNIKYQLHLISPLTGTKHLLPCIKRPHGYQGDLTVLWGSEGNSFNWDSLEKVIICRVNEHCSGSDTGLLLLGLFWPHGLAVLKVGDDKWTWLDLKRHYKDALIYRGKIYAMATHTLCCWKLEGCSFRAEKALTIRNSMLNSLTKYLVEYRGKLMMVCRDSEWRNPGNKIRVYNLDLDHRDRLWSPVNNIGDNAVFIGPGYSRIASIVGLHGIQGNCIYYTDDHYAHKLNCCGYRYHNSGIYNLKKGTYEPFPIDYIQPPIWFWPCDVKQHSSNSGLFIYLVMYFFLLFFSIVLSLIN</sequence>
<reference evidence="4" key="1">
    <citation type="submission" date="2020-01" db="EMBL/GenBank/DDBJ databases">
        <title>Genome sequence of Kobresia littledalei, the first chromosome-level genome in the family Cyperaceae.</title>
        <authorList>
            <person name="Qu G."/>
        </authorList>
    </citation>
    <scope>NUCLEOTIDE SEQUENCE</scope>
    <source>
        <strain evidence="4">C.B.Clarke</strain>
        <tissue evidence="4">Leaf</tissue>
    </source>
</reference>
<dbReference type="SUPFAM" id="SSF81383">
    <property type="entry name" value="F-box domain"/>
    <property type="match status" value="1"/>
</dbReference>
<keyword evidence="5" id="KW-1185">Reference proteome</keyword>
<dbReference type="AlphaFoldDB" id="A0A833VLY4"/>